<keyword evidence="2" id="KW-1185">Reference proteome</keyword>
<gene>
    <name evidence="1" type="ORF">GCN75_09480</name>
</gene>
<dbReference type="EMBL" id="WFLI01000008">
    <property type="protein sequence ID" value="KAB8065226.1"/>
    <property type="molecule type" value="Genomic_DNA"/>
</dbReference>
<evidence type="ECO:0000313" key="2">
    <source>
        <dbReference type="Proteomes" id="UP000468717"/>
    </source>
</evidence>
<comment type="caution">
    <text evidence="1">The sequence shown here is derived from an EMBL/GenBank/DDBJ whole genome shotgun (WGS) entry which is preliminary data.</text>
</comment>
<dbReference type="AlphaFoldDB" id="A0A6I1I9V8"/>
<dbReference type="Proteomes" id="UP000468717">
    <property type="component" value="Unassembled WGS sequence"/>
</dbReference>
<reference evidence="1 2" key="1">
    <citation type="submission" date="2019-10" db="EMBL/GenBank/DDBJ databases">
        <title>Three novel species isolated from a subtropical stream in China.</title>
        <authorList>
            <person name="Lu H."/>
        </authorList>
    </citation>
    <scope>NUCLEOTIDE SEQUENCE [LARGE SCALE GENOMIC DNA]</scope>
    <source>
        <strain evidence="1 2">FT13W</strain>
    </source>
</reference>
<evidence type="ECO:0008006" key="3">
    <source>
        <dbReference type="Google" id="ProtNLM"/>
    </source>
</evidence>
<proteinExistence type="predicted"/>
<protein>
    <recommendedName>
        <fullName evidence="3">Response receiver domain-containing protein</fullName>
    </recommendedName>
</protein>
<name>A0A6I1I9V8_9BURK</name>
<accession>A0A6I1I9V8</accession>
<sequence length="439" mass="48903">MIPRIRALAVDDEDDHLKAIQEAATKAGFGCVPLLYPRDTSAEELSSMAFNNAQIRMIITDLHLDPAAQTRGKDANFGIIANLINQLNLPAWTPYVLILWTQYQQDADGLGNYLEQRLPSEKLPGFLLSLNKQDYNIPSDSVDHVKLLKDLQEKIGGSRGVNVLLEWEREIIQAADNVVRKLLEVARSGKEKTVSFDEELDRVLSSIAQTATSKGFASQKPRAAANGGLLPVLVDEMEHLTLTQEQNALWHSALARAAAGKKTPPLEKEIALLNDALHISKDGVTSGSDRGAVLLNWHDADSFKVLWGLDISECFSAFSLEKWPEIYSLKYLQIEGLCDSTQQKKGVVPFVLACEVLGNTEVVEKHRPASIEISPTYIGTDGDERKLVVNLRYFFTTEREDAKSRKAEYRVRESLVNKWAFAWANHAIRPGTVEFHSAK</sequence>
<dbReference type="RefSeq" id="WP_152282305.1">
    <property type="nucleotide sequence ID" value="NZ_WFLI01000008.1"/>
</dbReference>
<organism evidence="1 2">
    <name type="scientific">Janthinobacterium violaceinigrum</name>
    <dbReference type="NCBI Taxonomy" id="2654252"/>
    <lineage>
        <taxon>Bacteria</taxon>
        <taxon>Pseudomonadati</taxon>
        <taxon>Pseudomonadota</taxon>
        <taxon>Betaproteobacteria</taxon>
        <taxon>Burkholderiales</taxon>
        <taxon>Oxalobacteraceae</taxon>
        <taxon>Janthinobacterium</taxon>
    </lineage>
</organism>
<evidence type="ECO:0000313" key="1">
    <source>
        <dbReference type="EMBL" id="KAB8065226.1"/>
    </source>
</evidence>